<dbReference type="GO" id="GO:0004803">
    <property type="term" value="F:transposase activity"/>
    <property type="evidence" value="ECO:0007669"/>
    <property type="project" value="InterPro"/>
</dbReference>
<gene>
    <name evidence="2" type="ORF">COZ82_02825</name>
</gene>
<organism evidence="2 3">
    <name type="scientific">Candidatus Kaiserbacteria bacterium CG_4_8_14_3_um_filter_38_9</name>
    <dbReference type="NCBI Taxonomy" id="1974599"/>
    <lineage>
        <taxon>Bacteria</taxon>
        <taxon>Candidatus Kaiseribacteriota</taxon>
    </lineage>
</organism>
<dbReference type="PANTHER" id="PTHR33360:SF2">
    <property type="entry name" value="TRANSPOSASE FOR INSERTION SEQUENCE ELEMENT IS200"/>
    <property type="match status" value="1"/>
</dbReference>
<dbReference type="PANTHER" id="PTHR33360">
    <property type="entry name" value="TRANSPOSASE FOR INSERTION SEQUENCE ELEMENT IS200"/>
    <property type="match status" value="1"/>
</dbReference>
<dbReference type="NCBIfam" id="NF033573">
    <property type="entry name" value="transpos_IS200"/>
    <property type="match status" value="1"/>
</dbReference>
<dbReference type="GO" id="GO:0003677">
    <property type="term" value="F:DNA binding"/>
    <property type="evidence" value="ECO:0007669"/>
    <property type="project" value="InterPro"/>
</dbReference>
<dbReference type="Gene3D" id="3.30.70.1290">
    <property type="entry name" value="Transposase IS200-like"/>
    <property type="match status" value="1"/>
</dbReference>
<feature type="domain" description="Transposase IS200-like" evidence="1">
    <location>
        <begin position="11"/>
        <end position="130"/>
    </location>
</feature>
<name>A0A2M7INB7_9BACT</name>
<evidence type="ECO:0000313" key="3">
    <source>
        <dbReference type="Proteomes" id="UP000230837"/>
    </source>
</evidence>
<dbReference type="InterPro" id="IPR036515">
    <property type="entry name" value="Transposase_17_sf"/>
</dbReference>
<proteinExistence type="predicted"/>
<accession>A0A2M7INB7</accession>
<dbReference type="EMBL" id="PFHR01000147">
    <property type="protein sequence ID" value="PIW96833.1"/>
    <property type="molecule type" value="Genomic_DNA"/>
</dbReference>
<dbReference type="SUPFAM" id="SSF143422">
    <property type="entry name" value="Transposase IS200-like"/>
    <property type="match status" value="1"/>
</dbReference>
<dbReference type="InterPro" id="IPR002686">
    <property type="entry name" value="Transposase_17"/>
</dbReference>
<evidence type="ECO:0000259" key="1">
    <source>
        <dbReference type="SMART" id="SM01321"/>
    </source>
</evidence>
<dbReference type="GO" id="GO:0006313">
    <property type="term" value="P:DNA transposition"/>
    <property type="evidence" value="ECO:0007669"/>
    <property type="project" value="InterPro"/>
</dbReference>
<reference evidence="3" key="1">
    <citation type="submission" date="2017-09" db="EMBL/GenBank/DDBJ databases">
        <title>Depth-based differentiation of microbial function through sediment-hosted aquifers and enrichment of novel symbionts in the deep terrestrial subsurface.</title>
        <authorList>
            <person name="Probst A.J."/>
            <person name="Ladd B."/>
            <person name="Jarett J.K."/>
            <person name="Geller-Mcgrath D.E."/>
            <person name="Sieber C.M.K."/>
            <person name="Emerson J.B."/>
            <person name="Anantharaman K."/>
            <person name="Thomas B.C."/>
            <person name="Malmstrom R."/>
            <person name="Stieglmeier M."/>
            <person name="Klingl A."/>
            <person name="Woyke T."/>
            <person name="Ryan C.M."/>
            <person name="Banfield J.F."/>
        </authorList>
    </citation>
    <scope>NUCLEOTIDE SEQUENCE [LARGE SCALE GENOMIC DNA]</scope>
</reference>
<dbReference type="Proteomes" id="UP000230837">
    <property type="component" value="Unassembled WGS sequence"/>
</dbReference>
<evidence type="ECO:0000313" key="2">
    <source>
        <dbReference type="EMBL" id="PIW96833.1"/>
    </source>
</evidence>
<protein>
    <submittedName>
        <fullName evidence="2">IS200/IS605 family transposase</fullName>
    </submittedName>
</protein>
<dbReference type="Pfam" id="PF01797">
    <property type="entry name" value="Y1_Tnp"/>
    <property type="match status" value="1"/>
</dbReference>
<comment type="caution">
    <text evidence="2">The sequence shown here is derived from an EMBL/GenBank/DDBJ whole genome shotgun (WGS) entry which is preliminary data.</text>
</comment>
<dbReference type="SMART" id="SM01321">
    <property type="entry name" value="Y1_Tnp"/>
    <property type="match status" value="1"/>
</dbReference>
<sequence length="133" mass="15740">MEKYWTGASTKHRLVTHIVCCPKYRRRVLVGELAKRLEELIVECALVNKWEIHELSVQKDHIHLLIQTRPRESIARVVQMIKDGSSKVIRREFPKLREFLWGRSFWGDGYFAESIGTKNESLMRAYIRNQNKS</sequence>
<dbReference type="AlphaFoldDB" id="A0A2M7INB7"/>